<dbReference type="Proteomes" id="UP000202170">
    <property type="component" value="Segment"/>
</dbReference>
<name>A0A1B3AYH1_9CAUD</name>
<proteinExistence type="predicted"/>
<dbReference type="RefSeq" id="YP_009287576.1">
    <property type="nucleotide sequence ID" value="NC_031074.1"/>
</dbReference>
<dbReference type="OrthoDB" id="7214at10239"/>
<dbReference type="GeneID" id="29080372"/>
<organism evidence="1 2">
    <name type="scientific">Gordonia phage Bantam</name>
    <dbReference type="NCBI Taxonomy" id="1887641"/>
    <lineage>
        <taxon>Viruses</taxon>
        <taxon>Duplodnaviria</taxon>
        <taxon>Heunggongvirae</taxon>
        <taxon>Uroviricota</taxon>
        <taxon>Caudoviricetes</taxon>
        <taxon>Bantamvirus</taxon>
        <taxon>Bantamvirus bantam</taxon>
    </lineage>
</organism>
<gene>
    <name evidence="1" type="primary">108</name>
    <name evidence="1" type="ORF">SEA_BANTAM_108</name>
</gene>
<keyword evidence="2" id="KW-1185">Reference proteome</keyword>
<protein>
    <submittedName>
        <fullName evidence="1">Uncharacterized protein</fullName>
    </submittedName>
</protein>
<evidence type="ECO:0000313" key="2">
    <source>
        <dbReference type="Proteomes" id="UP000202170"/>
    </source>
</evidence>
<sequence>MIPDPHRTVVANTTEHRMTVLRHDGLYRHLRFAKPGTGIWRFDLITWPGHLVITGDLEDFHFSRIDDMFQFFRGPVGRINPGYWREKLRGPVQVRGYSPEAARREVVEQFMHQRHDLDEAAPVWREIRYEILDDDYVMGDEVLFRQAVGRFRYEDFEFHYVWEWDLREYDFHYLLSLHAIVWGINEYDKQLSGNLPQGDAG</sequence>
<dbReference type="EMBL" id="KX557272">
    <property type="protein sequence ID" value="AOE43797.1"/>
    <property type="molecule type" value="Genomic_DNA"/>
</dbReference>
<evidence type="ECO:0000313" key="1">
    <source>
        <dbReference type="EMBL" id="AOE43797.1"/>
    </source>
</evidence>
<reference evidence="2" key="1">
    <citation type="submission" date="2016-07" db="EMBL/GenBank/DDBJ databases">
        <authorList>
            <person name="Florea S."/>
            <person name="Webb J.S."/>
            <person name="Jaromczyk J."/>
            <person name="Schardl C.L."/>
        </authorList>
    </citation>
    <scope>NUCLEOTIDE SEQUENCE [LARGE SCALE GENOMIC DNA]</scope>
</reference>
<dbReference type="KEGG" id="vg:29080372"/>
<accession>A0A1B3AYH1</accession>